<protein>
    <submittedName>
        <fullName evidence="12">Desmolaris</fullName>
    </submittedName>
</protein>
<dbReference type="SMART" id="SM00131">
    <property type="entry name" value="KU"/>
    <property type="match status" value="2"/>
</dbReference>
<dbReference type="GO" id="GO:0007596">
    <property type="term" value="P:blood coagulation"/>
    <property type="evidence" value="ECO:0007669"/>
    <property type="project" value="UniProtKB-KW"/>
</dbReference>
<keyword evidence="6" id="KW-0722">Serine protease inhibitor</keyword>
<evidence type="ECO:0000313" key="12">
    <source>
        <dbReference type="EMBL" id="AGS15178.1"/>
    </source>
</evidence>
<dbReference type="PIRSF" id="PIRSF001620">
    <property type="entry name" value="TFPI"/>
    <property type="match status" value="1"/>
</dbReference>
<keyword evidence="3" id="KW-0646">Protease inhibitor</keyword>
<evidence type="ECO:0000256" key="9">
    <source>
        <dbReference type="ARBA" id="ARBA00023180"/>
    </source>
</evidence>
<evidence type="ECO:0000256" key="3">
    <source>
        <dbReference type="ARBA" id="ARBA00022690"/>
    </source>
</evidence>
<dbReference type="Gene3D" id="4.10.410.10">
    <property type="entry name" value="Pancreatic trypsin inhibitor Kunitz domain"/>
    <property type="match status" value="2"/>
</dbReference>
<organism evidence="12">
    <name type="scientific">Desmodus rotundus</name>
    <name type="common">Vampire bat</name>
    <dbReference type="NCBI Taxonomy" id="9430"/>
    <lineage>
        <taxon>Eukaryota</taxon>
        <taxon>Metazoa</taxon>
        <taxon>Chordata</taxon>
        <taxon>Craniata</taxon>
        <taxon>Vertebrata</taxon>
        <taxon>Euteleostomi</taxon>
        <taxon>Mammalia</taxon>
        <taxon>Eutheria</taxon>
        <taxon>Laurasiatheria</taxon>
        <taxon>Chiroptera</taxon>
        <taxon>Yangochiroptera</taxon>
        <taxon>Phyllostomidae</taxon>
        <taxon>Desmodontinae</taxon>
        <taxon>Desmodus</taxon>
    </lineage>
</organism>
<dbReference type="FunFam" id="4.10.410.10:FF:000012">
    <property type="entry name" value="Tissue factor pathway inhibitor"/>
    <property type="match status" value="1"/>
</dbReference>
<dbReference type="SUPFAM" id="SSF57362">
    <property type="entry name" value="BPTI-like"/>
    <property type="match status" value="2"/>
</dbReference>
<feature type="domain" description="BPTI/Kunitz inhibitor" evidence="11">
    <location>
        <begin position="136"/>
        <end position="186"/>
    </location>
</feature>
<dbReference type="InterPro" id="IPR036880">
    <property type="entry name" value="Kunitz_BPTI_sf"/>
</dbReference>
<proteinExistence type="evidence at transcript level"/>
<dbReference type="InterPro" id="IPR002223">
    <property type="entry name" value="Kunitz_BPTI"/>
</dbReference>
<keyword evidence="10" id="KW-0732">Signal</keyword>
<comment type="subcellular location">
    <subcellularLocation>
        <location evidence="1">Secreted</location>
    </subcellularLocation>
</comment>
<feature type="domain" description="BPTI/Kunitz inhibitor" evidence="11">
    <location>
        <begin position="48"/>
        <end position="98"/>
    </location>
</feature>
<dbReference type="PANTHER" id="PTHR10083:SF328">
    <property type="entry name" value="TISSUE FACTOR PATHWAY INHIBITOR"/>
    <property type="match status" value="1"/>
</dbReference>
<sequence>MNRKLIFWVSGCLLLTCASLPLNAEGDEADLNPEEDEHFNIPEKQDICFLEEDGGICRSYIPRYFYNSQSKQCEKFIYGGCMGNLNNFQSLEECKNRCEASLNNTSTQPVPDHFVPVTPPPPKRKVTLVYVGPTWCLAQPDGGLCNANITRFYFDSGTTKCLPFRYTGCGGNDNNFTSRKSCRRACRKGFIKKLIKGQLKKPKNHFLQAGYHYNI</sequence>
<keyword evidence="2" id="KW-0964">Secreted</keyword>
<keyword evidence="4" id="KW-0356">Hemostasis</keyword>
<evidence type="ECO:0000256" key="7">
    <source>
        <dbReference type="ARBA" id="ARBA00023084"/>
    </source>
</evidence>
<feature type="chain" id="PRO_5004532051" evidence="10">
    <location>
        <begin position="27"/>
        <end position="215"/>
    </location>
</feature>
<evidence type="ECO:0000256" key="10">
    <source>
        <dbReference type="SAM" id="SignalP"/>
    </source>
</evidence>
<dbReference type="SMR" id="S5S4V7"/>
<dbReference type="Pfam" id="PF00014">
    <property type="entry name" value="Kunitz_BPTI"/>
    <property type="match status" value="2"/>
</dbReference>
<evidence type="ECO:0000256" key="4">
    <source>
        <dbReference type="ARBA" id="ARBA00022696"/>
    </source>
</evidence>
<dbReference type="AlphaFoldDB" id="S5S4V7"/>
<accession>S5S4V7</accession>
<evidence type="ECO:0000256" key="5">
    <source>
        <dbReference type="ARBA" id="ARBA00022737"/>
    </source>
</evidence>
<name>S5S4V7_DESRO</name>
<reference evidence="12" key="1">
    <citation type="journal article" date="2013" name="J. Proteomics">
        <title>The 'Vampirome': Transcriptome and proteome analysis of the principal and accessory submaxillary glands of the vampire bat Desmodus rotundus, a vector of human rabies.</title>
        <authorList>
            <person name="Francischetti I.M."/>
            <person name="Assumpcao T.C."/>
            <person name="Ma D."/>
            <person name="Li Y."/>
            <person name="Vicente E.C."/>
            <person name="Uieda W."/>
            <person name="Ribeiro J.M."/>
        </authorList>
    </citation>
    <scope>NUCLEOTIDE SEQUENCE</scope>
</reference>
<dbReference type="PROSITE" id="PS00280">
    <property type="entry name" value="BPTI_KUNITZ_1"/>
    <property type="match status" value="2"/>
</dbReference>
<keyword evidence="5" id="KW-0677">Repeat</keyword>
<dbReference type="CDD" id="cd22614">
    <property type="entry name" value="Kunitz_TFPI1_2-like"/>
    <property type="match status" value="1"/>
</dbReference>
<feature type="signal peptide" evidence="10">
    <location>
        <begin position="1"/>
        <end position="26"/>
    </location>
</feature>
<dbReference type="PROSITE" id="PS50279">
    <property type="entry name" value="BPTI_KUNITZ_2"/>
    <property type="match status" value="2"/>
</dbReference>
<keyword evidence="9" id="KW-0325">Glycoprotein</keyword>
<reference evidence="12" key="2">
    <citation type="submission" date="2013-06" db="EMBL/GenBank/DDBJ databases">
        <authorList>
            <person name="Francischetti I.M.B."/>
            <person name="Assumpcao T.C.F."/>
            <person name="Ma D."/>
            <person name="Li Y."/>
            <person name="Vicente E.C."/>
            <person name="Uieda W.W."/>
            <person name="Ribeiro J.M.C."/>
        </authorList>
    </citation>
    <scope>NUCLEOTIDE SEQUENCE</scope>
</reference>
<evidence type="ECO:0000259" key="11">
    <source>
        <dbReference type="PROSITE" id="PS50279"/>
    </source>
</evidence>
<keyword evidence="8" id="KW-1015">Disulfide bond</keyword>
<evidence type="ECO:0000256" key="1">
    <source>
        <dbReference type="ARBA" id="ARBA00004613"/>
    </source>
</evidence>
<dbReference type="GO" id="GO:0005615">
    <property type="term" value="C:extracellular space"/>
    <property type="evidence" value="ECO:0007669"/>
    <property type="project" value="TreeGrafter"/>
</dbReference>
<evidence type="ECO:0000256" key="2">
    <source>
        <dbReference type="ARBA" id="ARBA00022525"/>
    </source>
</evidence>
<dbReference type="InterPro" id="IPR020901">
    <property type="entry name" value="Prtase_inh_Kunz-CS"/>
</dbReference>
<keyword evidence="7" id="KW-0094">Blood coagulation</keyword>
<dbReference type="GO" id="GO:0004867">
    <property type="term" value="F:serine-type endopeptidase inhibitor activity"/>
    <property type="evidence" value="ECO:0007669"/>
    <property type="project" value="UniProtKB-KW"/>
</dbReference>
<dbReference type="PRINTS" id="PR00759">
    <property type="entry name" value="BASICPTASE"/>
</dbReference>
<evidence type="ECO:0000256" key="6">
    <source>
        <dbReference type="ARBA" id="ARBA00022900"/>
    </source>
</evidence>
<dbReference type="InterPro" id="IPR008296">
    <property type="entry name" value="TFPI-like"/>
</dbReference>
<dbReference type="PANTHER" id="PTHR10083">
    <property type="entry name" value="KUNITZ-TYPE PROTEASE INHIBITOR-RELATED"/>
    <property type="match status" value="1"/>
</dbReference>
<dbReference type="InterPro" id="IPR050098">
    <property type="entry name" value="TFPI/VKTCI-like"/>
</dbReference>
<evidence type="ECO:0000256" key="8">
    <source>
        <dbReference type="ARBA" id="ARBA00023157"/>
    </source>
</evidence>
<dbReference type="EMBL" id="KF256835">
    <property type="protein sequence ID" value="AGS15178.1"/>
    <property type="molecule type" value="mRNA"/>
</dbReference>